<evidence type="ECO:0000313" key="6">
    <source>
        <dbReference type="Proteomes" id="UP001163687"/>
    </source>
</evidence>
<evidence type="ECO:0000313" key="5">
    <source>
        <dbReference type="EMBL" id="BDG59586.1"/>
    </source>
</evidence>
<sequence>MVRQDCRRRATPWQARRGFALPLLVLQDIWRTYRDGAIRVDALRGVDLTVEDGEFVSIMGPSGSGKSTLLNIIGCLDRPTSGVYTLAGQRVDGLADVRLAAVRNRFIGFIFQEFRLLPDLDALGNVALPLIYRGVPARERRRRAEEALAAVGLADRGRHRPSQLSGGEKQRVAIARALVADPALILADEPTGALDSANGRAIMAIFQRLNRERGLTVVQVTHDPTVARHGTRIVHLRDGAVEREEAVAEPLVAQENAAGGEG</sequence>
<dbReference type="PANTHER" id="PTHR24220">
    <property type="entry name" value="IMPORT ATP-BINDING PROTEIN"/>
    <property type="match status" value="1"/>
</dbReference>
<keyword evidence="6" id="KW-1185">Reference proteome</keyword>
<keyword evidence="2" id="KW-0547">Nucleotide-binding</keyword>
<dbReference type="InterPro" id="IPR017871">
    <property type="entry name" value="ABC_transporter-like_CS"/>
</dbReference>
<dbReference type="PROSITE" id="PS50893">
    <property type="entry name" value="ABC_TRANSPORTER_2"/>
    <property type="match status" value="1"/>
</dbReference>
<dbReference type="EMBL" id="AP025628">
    <property type="protein sequence ID" value="BDG59586.1"/>
    <property type="molecule type" value="Genomic_DNA"/>
</dbReference>
<accession>A0AA35G712</accession>
<dbReference type="SMART" id="SM00382">
    <property type="entry name" value="AAA"/>
    <property type="match status" value="1"/>
</dbReference>
<dbReference type="GO" id="GO:0016887">
    <property type="term" value="F:ATP hydrolysis activity"/>
    <property type="evidence" value="ECO:0007669"/>
    <property type="project" value="InterPro"/>
</dbReference>
<evidence type="ECO:0000256" key="2">
    <source>
        <dbReference type="ARBA" id="ARBA00022741"/>
    </source>
</evidence>
<protein>
    <submittedName>
        <fullName evidence="5">ABC transporter ATP-binding protein</fullName>
    </submittedName>
</protein>
<dbReference type="KEGG" id="cmic:caldi_06760"/>
<evidence type="ECO:0000256" key="3">
    <source>
        <dbReference type="ARBA" id="ARBA00022840"/>
    </source>
</evidence>
<reference evidence="5" key="1">
    <citation type="submission" date="2022-03" db="EMBL/GenBank/DDBJ databases">
        <title>Complete genome sequence of Caldinitratiruptor microaerophilus.</title>
        <authorList>
            <person name="Mukaiyama R."/>
            <person name="Nishiyama T."/>
            <person name="Ueda K."/>
        </authorList>
    </citation>
    <scope>NUCLEOTIDE SEQUENCE</scope>
    <source>
        <strain evidence="5">JCM 16183</strain>
    </source>
</reference>
<name>A0AA35G712_9FIRM</name>
<dbReference type="Pfam" id="PF00005">
    <property type="entry name" value="ABC_tran"/>
    <property type="match status" value="1"/>
</dbReference>
<dbReference type="InterPro" id="IPR015854">
    <property type="entry name" value="ABC_transpr_LolD-like"/>
</dbReference>
<dbReference type="GO" id="GO:0098796">
    <property type="term" value="C:membrane protein complex"/>
    <property type="evidence" value="ECO:0007669"/>
    <property type="project" value="UniProtKB-ARBA"/>
</dbReference>
<keyword evidence="3 5" id="KW-0067">ATP-binding</keyword>
<dbReference type="SUPFAM" id="SSF52540">
    <property type="entry name" value="P-loop containing nucleoside triphosphate hydrolases"/>
    <property type="match status" value="1"/>
</dbReference>
<feature type="domain" description="ABC transporter" evidence="4">
    <location>
        <begin position="24"/>
        <end position="262"/>
    </location>
</feature>
<evidence type="ECO:0000256" key="1">
    <source>
        <dbReference type="ARBA" id="ARBA00022448"/>
    </source>
</evidence>
<keyword evidence="1" id="KW-0813">Transport</keyword>
<dbReference type="Proteomes" id="UP001163687">
    <property type="component" value="Chromosome"/>
</dbReference>
<dbReference type="GO" id="GO:0022857">
    <property type="term" value="F:transmembrane transporter activity"/>
    <property type="evidence" value="ECO:0007669"/>
    <property type="project" value="TreeGrafter"/>
</dbReference>
<dbReference type="CDD" id="cd03255">
    <property type="entry name" value="ABC_MJ0796_LolCDE_FtsE"/>
    <property type="match status" value="1"/>
</dbReference>
<proteinExistence type="predicted"/>
<dbReference type="GO" id="GO:0005524">
    <property type="term" value="F:ATP binding"/>
    <property type="evidence" value="ECO:0007669"/>
    <property type="project" value="UniProtKB-KW"/>
</dbReference>
<dbReference type="GO" id="GO:0005886">
    <property type="term" value="C:plasma membrane"/>
    <property type="evidence" value="ECO:0007669"/>
    <property type="project" value="TreeGrafter"/>
</dbReference>
<dbReference type="InterPro" id="IPR017911">
    <property type="entry name" value="MacB-like_ATP-bd"/>
</dbReference>
<dbReference type="Gene3D" id="3.40.50.300">
    <property type="entry name" value="P-loop containing nucleotide triphosphate hydrolases"/>
    <property type="match status" value="1"/>
</dbReference>
<dbReference type="InterPro" id="IPR003439">
    <property type="entry name" value="ABC_transporter-like_ATP-bd"/>
</dbReference>
<dbReference type="FunFam" id="3.40.50.300:FF:000032">
    <property type="entry name" value="Export ABC transporter ATP-binding protein"/>
    <property type="match status" value="1"/>
</dbReference>
<dbReference type="InterPro" id="IPR027417">
    <property type="entry name" value="P-loop_NTPase"/>
</dbReference>
<gene>
    <name evidence="5" type="ORF">caldi_06760</name>
</gene>
<dbReference type="AlphaFoldDB" id="A0AA35G712"/>
<dbReference type="InterPro" id="IPR003593">
    <property type="entry name" value="AAA+_ATPase"/>
</dbReference>
<dbReference type="PROSITE" id="PS00211">
    <property type="entry name" value="ABC_TRANSPORTER_1"/>
    <property type="match status" value="1"/>
</dbReference>
<evidence type="ECO:0000259" key="4">
    <source>
        <dbReference type="PROSITE" id="PS50893"/>
    </source>
</evidence>
<organism evidence="5 6">
    <name type="scientific">Caldinitratiruptor microaerophilus</name>
    <dbReference type="NCBI Taxonomy" id="671077"/>
    <lineage>
        <taxon>Bacteria</taxon>
        <taxon>Bacillati</taxon>
        <taxon>Bacillota</taxon>
        <taxon>Clostridia</taxon>
        <taxon>Eubacteriales</taxon>
        <taxon>Symbiobacteriaceae</taxon>
        <taxon>Caldinitratiruptor</taxon>
    </lineage>
</organism>
<dbReference type="PANTHER" id="PTHR24220:SF86">
    <property type="entry name" value="ABC TRANSPORTER ABCH.1"/>
    <property type="match status" value="1"/>
</dbReference>